<reference evidence="7 8" key="1">
    <citation type="submission" date="2017-09" db="EMBL/GenBank/DDBJ databases">
        <title>Sphingomonas panjinensis sp.nov., isolated from oil-contaminated soil.</title>
        <authorList>
            <person name="Wang L."/>
            <person name="Chen L."/>
        </authorList>
    </citation>
    <scope>NUCLEOTIDE SEQUENCE [LARGE SCALE GENOMIC DNA]</scope>
    <source>
        <strain evidence="7 8">FW-11</strain>
    </source>
</reference>
<name>A0A2T5G2D5_9SPHN</name>
<dbReference type="Proteomes" id="UP000244162">
    <property type="component" value="Unassembled WGS sequence"/>
</dbReference>
<evidence type="ECO:0000256" key="6">
    <source>
        <dbReference type="SAM" id="SignalP"/>
    </source>
</evidence>
<sequence>MQPRILPLLLLAGLGTTPALAQNALAVPEEDDGWSGLVALGPGATPEYEGADSYRLIPFAIADVRREGIAFQMRGLRARLALGSGGLVAGPVVNMRLSRDDDVGGSVSRMAKIDSAVELGGFVGYRFGGDARGQGEVQLDLTDLFDASDTHDGFLLVASASYAALRADRFSLSVDAQTTYGDKKYTRTYFGVTPADSAASGLAAYRPGASLRDVGVGGTLGYRFDDHWGLLGRLSYTLLVGDAADSPVVRDAGSRHQGQAGLALSYRF</sequence>
<evidence type="ECO:0000256" key="2">
    <source>
        <dbReference type="ARBA" id="ARBA00005722"/>
    </source>
</evidence>
<dbReference type="AlphaFoldDB" id="A0A2T5G2D5"/>
<evidence type="ECO:0000256" key="1">
    <source>
        <dbReference type="ARBA" id="ARBA00004442"/>
    </source>
</evidence>
<dbReference type="GO" id="GO:0009279">
    <property type="term" value="C:cell outer membrane"/>
    <property type="evidence" value="ECO:0007669"/>
    <property type="project" value="UniProtKB-SubCell"/>
</dbReference>
<keyword evidence="3 6" id="KW-0732">Signal</keyword>
<evidence type="ECO:0000256" key="5">
    <source>
        <dbReference type="ARBA" id="ARBA00023237"/>
    </source>
</evidence>
<evidence type="ECO:0000256" key="4">
    <source>
        <dbReference type="ARBA" id="ARBA00023136"/>
    </source>
</evidence>
<evidence type="ECO:0000313" key="8">
    <source>
        <dbReference type="Proteomes" id="UP000244162"/>
    </source>
</evidence>
<organism evidence="7 8">
    <name type="scientific">Sphingomonas oleivorans</name>
    <dbReference type="NCBI Taxonomy" id="1735121"/>
    <lineage>
        <taxon>Bacteria</taxon>
        <taxon>Pseudomonadati</taxon>
        <taxon>Pseudomonadota</taxon>
        <taxon>Alphaproteobacteria</taxon>
        <taxon>Sphingomonadales</taxon>
        <taxon>Sphingomonadaceae</taxon>
        <taxon>Sphingomonas</taxon>
    </lineage>
</organism>
<evidence type="ECO:0000256" key="3">
    <source>
        <dbReference type="ARBA" id="ARBA00022729"/>
    </source>
</evidence>
<dbReference type="PANTHER" id="PTHR38776">
    <property type="entry name" value="MLTA-INTERACTING PROTEIN-RELATED"/>
    <property type="match status" value="1"/>
</dbReference>
<dbReference type="Pfam" id="PF06629">
    <property type="entry name" value="MipA"/>
    <property type="match status" value="1"/>
</dbReference>
<keyword evidence="4" id="KW-0472">Membrane</keyword>
<evidence type="ECO:0000313" key="7">
    <source>
        <dbReference type="EMBL" id="PTQ13280.1"/>
    </source>
</evidence>
<feature type="signal peptide" evidence="6">
    <location>
        <begin position="1"/>
        <end position="21"/>
    </location>
</feature>
<gene>
    <name evidence="7" type="ORF">CLG96_03985</name>
</gene>
<comment type="subcellular location">
    <subcellularLocation>
        <location evidence="1">Cell outer membrane</location>
    </subcellularLocation>
</comment>
<protein>
    <submittedName>
        <fullName evidence="7">Structural protein MipA</fullName>
    </submittedName>
</protein>
<accession>A0A2T5G2D5</accession>
<dbReference type="EMBL" id="NWBU01000004">
    <property type="protein sequence ID" value="PTQ13280.1"/>
    <property type="molecule type" value="Genomic_DNA"/>
</dbReference>
<feature type="chain" id="PRO_5015660362" evidence="6">
    <location>
        <begin position="22"/>
        <end position="268"/>
    </location>
</feature>
<dbReference type="OrthoDB" id="5462484at2"/>
<comment type="similarity">
    <text evidence="2">Belongs to the MipA/OmpV family.</text>
</comment>
<keyword evidence="5" id="KW-0998">Cell outer membrane</keyword>
<dbReference type="PANTHER" id="PTHR38776:SF1">
    <property type="entry name" value="MLTA-INTERACTING PROTEIN-RELATED"/>
    <property type="match status" value="1"/>
</dbReference>
<dbReference type="RefSeq" id="WP_107966513.1">
    <property type="nucleotide sequence ID" value="NZ_NWBU01000004.1"/>
</dbReference>
<keyword evidence="8" id="KW-1185">Reference proteome</keyword>
<comment type="caution">
    <text evidence="7">The sequence shown here is derived from an EMBL/GenBank/DDBJ whole genome shotgun (WGS) entry which is preliminary data.</text>
</comment>
<proteinExistence type="inferred from homology"/>
<dbReference type="InterPro" id="IPR010583">
    <property type="entry name" value="MipA"/>
</dbReference>